<dbReference type="AlphaFoldDB" id="A0A1V8SYW8"/>
<comment type="caution">
    <text evidence="4">The sequence shown here is derived from an EMBL/GenBank/DDBJ whole genome shotgun (WGS) entry which is preliminary data.</text>
</comment>
<dbReference type="PANTHER" id="PTHR40633:SF1">
    <property type="entry name" value="GPI ANCHORED SERINE-THREONINE RICH PROTEIN (AFU_ORTHOLOGUE AFUA_1G03630)"/>
    <property type="match status" value="1"/>
</dbReference>
<dbReference type="InParanoid" id="A0A1V8SYW8"/>
<evidence type="ECO:0000256" key="1">
    <source>
        <dbReference type="ARBA" id="ARBA00022729"/>
    </source>
</evidence>
<dbReference type="PANTHER" id="PTHR40633">
    <property type="entry name" value="MATRIX PROTEIN, PUTATIVE (AFU_ORTHOLOGUE AFUA_8G05410)-RELATED"/>
    <property type="match status" value="1"/>
</dbReference>
<dbReference type="OrthoDB" id="5589325at2759"/>
<organism evidence="4 5">
    <name type="scientific">Cryoendolithus antarcticus</name>
    <dbReference type="NCBI Taxonomy" id="1507870"/>
    <lineage>
        <taxon>Eukaryota</taxon>
        <taxon>Fungi</taxon>
        <taxon>Dikarya</taxon>
        <taxon>Ascomycota</taxon>
        <taxon>Pezizomycotina</taxon>
        <taxon>Dothideomycetes</taxon>
        <taxon>Dothideomycetidae</taxon>
        <taxon>Cladosporiales</taxon>
        <taxon>Cladosporiaceae</taxon>
        <taxon>Cryoendolithus</taxon>
    </lineage>
</organism>
<evidence type="ECO:0000256" key="2">
    <source>
        <dbReference type="SAM" id="SignalP"/>
    </source>
</evidence>
<dbReference type="STRING" id="1507870.A0A1V8SYW8"/>
<evidence type="ECO:0000313" key="4">
    <source>
        <dbReference type="EMBL" id="OQO04211.1"/>
    </source>
</evidence>
<sequence>MFFSNALILSAIATLAAAQSSVLTFTHVPNPITDGQAQAITYATNDTASPVTIILRKGDSTNLQTVQTLTSSATGGQYVWTPSENLPNGVDYALQITQGTQTNYFGPFSIQGASSSASIVGYGSSSSSMSASSNVTTTTAIAVVPGTISAGTGTALPRNTTMSMASLTSSASSTPATVSATSTSSGAGFQSATGSASASASGNAGSASFQVGSSMALLGAIAAAVLVQ</sequence>
<dbReference type="InterPro" id="IPR052982">
    <property type="entry name" value="SRP1/TIP1-like"/>
</dbReference>
<keyword evidence="1 2" id="KW-0732">Signal</keyword>
<feature type="chain" id="PRO_5012912682" description="Yeast cell wall synthesis Kre9/Knh1-like N-terminal domain-containing protein" evidence="2">
    <location>
        <begin position="19"/>
        <end position="228"/>
    </location>
</feature>
<evidence type="ECO:0000259" key="3">
    <source>
        <dbReference type="Pfam" id="PF10342"/>
    </source>
</evidence>
<evidence type="ECO:0000313" key="5">
    <source>
        <dbReference type="Proteomes" id="UP000192596"/>
    </source>
</evidence>
<dbReference type="InterPro" id="IPR018466">
    <property type="entry name" value="Kre9/Knh1-like_N"/>
</dbReference>
<protein>
    <recommendedName>
        <fullName evidence="3">Yeast cell wall synthesis Kre9/Knh1-like N-terminal domain-containing protein</fullName>
    </recommendedName>
</protein>
<dbReference type="EMBL" id="NAJO01000022">
    <property type="protein sequence ID" value="OQO04211.1"/>
    <property type="molecule type" value="Genomic_DNA"/>
</dbReference>
<reference evidence="5" key="1">
    <citation type="submission" date="2017-03" db="EMBL/GenBank/DDBJ databases">
        <title>Genomes of endolithic fungi from Antarctica.</title>
        <authorList>
            <person name="Coleine C."/>
            <person name="Masonjones S."/>
            <person name="Stajich J.E."/>
        </authorList>
    </citation>
    <scope>NUCLEOTIDE SEQUENCE [LARGE SCALE GENOMIC DNA]</scope>
    <source>
        <strain evidence="5">CCFEE 5527</strain>
    </source>
</reference>
<dbReference type="Pfam" id="PF10342">
    <property type="entry name" value="Kre9_KNH"/>
    <property type="match status" value="1"/>
</dbReference>
<proteinExistence type="predicted"/>
<feature type="signal peptide" evidence="2">
    <location>
        <begin position="1"/>
        <end position="18"/>
    </location>
</feature>
<feature type="domain" description="Yeast cell wall synthesis Kre9/Knh1-like N-terminal" evidence="3">
    <location>
        <begin position="32"/>
        <end position="110"/>
    </location>
</feature>
<accession>A0A1V8SYW8</accession>
<gene>
    <name evidence="4" type="ORF">B0A48_10821</name>
</gene>
<name>A0A1V8SYW8_9PEZI</name>
<keyword evidence="5" id="KW-1185">Reference proteome</keyword>
<dbReference type="Proteomes" id="UP000192596">
    <property type="component" value="Unassembled WGS sequence"/>
</dbReference>